<dbReference type="AlphaFoldDB" id="A0A504U9K9"/>
<dbReference type="InterPro" id="IPR006860">
    <property type="entry name" value="FecR"/>
</dbReference>
<feature type="domain" description="FecR protein" evidence="3">
    <location>
        <begin position="67"/>
        <end position="158"/>
    </location>
</feature>
<evidence type="ECO:0000313" key="5">
    <source>
        <dbReference type="Proteomes" id="UP000316429"/>
    </source>
</evidence>
<dbReference type="Proteomes" id="UP000316429">
    <property type="component" value="Unassembled WGS sequence"/>
</dbReference>
<dbReference type="EMBL" id="VFYP01000001">
    <property type="protein sequence ID" value="TPP10237.1"/>
    <property type="molecule type" value="Genomic_DNA"/>
</dbReference>
<comment type="caution">
    <text evidence="4">The sequence shown here is derived from an EMBL/GenBank/DDBJ whole genome shotgun (WGS) entry which is preliminary data.</text>
</comment>
<gene>
    <name evidence="4" type="ORF">FJQ55_05040</name>
</gene>
<protein>
    <recommendedName>
        <fullName evidence="3">FecR protein domain-containing protein</fullName>
    </recommendedName>
</protein>
<keyword evidence="5" id="KW-1185">Reference proteome</keyword>
<sequence length="844" mass="85927">MTMNRILSSSALLAASVSMLVSGASLSHAETNVAGVTAAVNPTASALEPSGKRKLISLGDPVVRNQRIETGPQGLVQILLADGTSFTVGPNSSIVIDSFVYDPEKQTASLAATMTKGALRFIGGKASKASGDVTINTPIGTAGIRGAVVDINLDGKTADGQVIPPHVSLVFGKQVELNSRGSSERVFRPGFSIVAGNGGNSVKRTPPLWVSSLQQYLAGRPGQTGGAQTLPTDNSVRNSQVANNNSQQPPAKNSIPVPQPRPLPVTSPEQIAADSTRDTTRPEADGWDGSVGVVYETVDNWGDAELSSGYGQMTRQSDGSWSGTDGDGNTFSLDGITPSETLTSATVTGSSSVLGSLTGSAYAGSGDFIAYLMRSTTDDKPFYVVGGESASMASTFNGTDVLHYVVSEDPASGAVTIGAVNPDLALALDTSDVISSDLLVVGASGTDSSGNTIVGKAIQASLSISGEGSDQTSAINVTAGTFAELTNGGNGLTALSSGGYVTDANTGVTNEQSTAETIGGSEGDDQLFGDDGEYMVIVGSGETYDATANGGLGGTYLNSGANVVSRDDTATETDGTRSFADTTVTGFATGAVTSSGSTELASGTVSWNIDGTTNSFTGAIDVDGVDSGDTNEVYMSSINSQTAYLNDQLIAAAGEIDGSYIVSSEVVPAEIFKNTDGSTTSEICSSCEFMTWGWWGQAEGPESTSSVHLGNWIIAERPTDAEVEQVHQTGGTATYTGNAVGTVVNNGSQYIATGDLNATMDFSARTGTIEISNYDDKDTFGAEVSFESGNTSVSSLTSTSMIGIATSVTGAFASNGTDPVAGIMGSFTAEDGTWSSTGIFAGSR</sequence>
<organism evidence="4 5">
    <name type="scientific">Rhizobium glycinendophyticum</name>
    <dbReference type="NCBI Taxonomy" id="2589807"/>
    <lineage>
        <taxon>Bacteria</taxon>
        <taxon>Pseudomonadati</taxon>
        <taxon>Pseudomonadota</taxon>
        <taxon>Alphaproteobacteria</taxon>
        <taxon>Hyphomicrobiales</taxon>
        <taxon>Rhizobiaceae</taxon>
        <taxon>Rhizobium/Agrobacterium group</taxon>
        <taxon>Rhizobium</taxon>
    </lineage>
</organism>
<evidence type="ECO:0000313" key="4">
    <source>
        <dbReference type="EMBL" id="TPP10237.1"/>
    </source>
</evidence>
<reference evidence="4 5" key="1">
    <citation type="submission" date="2019-06" db="EMBL/GenBank/DDBJ databases">
        <title>Rhizobium sp. CL12 isolated from roots of soybean.</title>
        <authorList>
            <person name="Wang C."/>
        </authorList>
    </citation>
    <scope>NUCLEOTIDE SEQUENCE [LARGE SCALE GENOMIC DNA]</scope>
    <source>
        <strain evidence="4 5">CL12</strain>
    </source>
</reference>
<keyword evidence="2" id="KW-0732">Signal</keyword>
<feature type="region of interest" description="Disordered" evidence="1">
    <location>
        <begin position="309"/>
        <end position="337"/>
    </location>
</feature>
<dbReference type="Pfam" id="PF04773">
    <property type="entry name" value="FecR"/>
    <property type="match status" value="1"/>
</dbReference>
<feature type="chain" id="PRO_5021215579" description="FecR protein domain-containing protein" evidence="2">
    <location>
        <begin position="30"/>
        <end position="844"/>
    </location>
</feature>
<dbReference type="Gene3D" id="2.40.160.90">
    <property type="match status" value="1"/>
</dbReference>
<evidence type="ECO:0000256" key="1">
    <source>
        <dbReference type="SAM" id="MobiDB-lite"/>
    </source>
</evidence>
<feature type="compositionally biased region" description="Low complexity" evidence="1">
    <location>
        <begin position="317"/>
        <end position="328"/>
    </location>
</feature>
<evidence type="ECO:0000259" key="3">
    <source>
        <dbReference type="Pfam" id="PF04773"/>
    </source>
</evidence>
<proteinExistence type="predicted"/>
<feature type="signal peptide" evidence="2">
    <location>
        <begin position="1"/>
        <end position="29"/>
    </location>
</feature>
<feature type="region of interest" description="Disordered" evidence="1">
    <location>
        <begin position="220"/>
        <end position="290"/>
    </location>
</feature>
<feature type="compositionally biased region" description="Basic and acidic residues" evidence="1">
    <location>
        <begin position="275"/>
        <end position="284"/>
    </location>
</feature>
<name>A0A504U9K9_9HYPH</name>
<feature type="compositionally biased region" description="Polar residues" evidence="1">
    <location>
        <begin position="226"/>
        <end position="251"/>
    </location>
</feature>
<accession>A0A504U9K9</accession>
<evidence type="ECO:0000256" key="2">
    <source>
        <dbReference type="SAM" id="SignalP"/>
    </source>
</evidence>